<dbReference type="SUPFAM" id="SSF100950">
    <property type="entry name" value="NagB/RpiA/CoA transferase-like"/>
    <property type="match status" value="2"/>
</dbReference>
<dbReference type="GO" id="GO:0008775">
    <property type="term" value="F:acetate CoA-transferase activity"/>
    <property type="evidence" value="ECO:0007669"/>
    <property type="project" value="UniProtKB-EC"/>
</dbReference>
<organism evidence="3 4">
    <name type="scientific">Candidatus Nitrosocosmicus franklandianus</name>
    <dbReference type="NCBI Taxonomy" id="1798806"/>
    <lineage>
        <taxon>Archaea</taxon>
        <taxon>Nitrososphaerota</taxon>
        <taxon>Nitrososphaeria</taxon>
        <taxon>Nitrososphaerales</taxon>
        <taxon>Nitrososphaeraceae</taxon>
        <taxon>Candidatus Nitrosocosmicus</taxon>
    </lineage>
</organism>
<dbReference type="PANTHER" id="PTHR43293">
    <property type="entry name" value="ACETATE COA-TRANSFERASE YDIF"/>
    <property type="match status" value="1"/>
</dbReference>
<dbReference type="EMBL" id="LR216287">
    <property type="protein sequence ID" value="VFJ13880.1"/>
    <property type="molecule type" value="Genomic_DNA"/>
</dbReference>
<accession>A0A484IDZ1</accession>
<sequence length="548" mass="60731">MFSKTYNDDVSILDLVQDNDVVAISGFNMATTPEYLINQLYNRYHRSGHPKNLFIISDALPAVPGRGLDHVAKQLYEEKSQDFLKGSLMPFLGFSPWFQKLVIDNRIECYGWPIGITAYWFREVASGRPGLLTKIGLDTFLDPRKDDAALNELSRSRLSCRVEIIGLDGEDYLFYKAPKPNFALIRASFADEMGNVSMKAEGIRGTVLSIAQATKARPAQGKVVCQVRWIVKSGTINPRDVDIPFPLIDHIVISPGEYHWQTGSIYHDPRISNEVVSPANYDSDIVSMHNQTKMYEKVIARRVTLELVGLARQKKEPVLINLGIGIPALISSIVREENIADVLVLVIESGPWGGVALSGNDFGLAMSSFALSTIPDMFSNFEGGIVDAASLGFLQIDKLGNVNPSMLPNRLFGAGGFPVIAGGVSKIFFAGSFTGGGKKEIDVNDKGIKILQDGPINKFVENVYKISFSGYQAAKWGQEIIYITERAVFRLDNTELVLEEIAPGIDIEKDILLHMDFKPKIPTKIKEMDARLFGKSPLNIKDDLKDFF</sequence>
<dbReference type="Pfam" id="PF01144">
    <property type="entry name" value="CoA_trans"/>
    <property type="match status" value="1"/>
</dbReference>
<dbReference type="KEGG" id="nfn:NFRAN_1558"/>
<evidence type="ECO:0000256" key="1">
    <source>
        <dbReference type="ARBA" id="ARBA00007154"/>
    </source>
</evidence>
<dbReference type="GeneID" id="39420900"/>
<dbReference type="GO" id="GO:0046952">
    <property type="term" value="P:ketone body catabolic process"/>
    <property type="evidence" value="ECO:0007669"/>
    <property type="project" value="InterPro"/>
</dbReference>
<dbReference type="InterPro" id="IPR037171">
    <property type="entry name" value="NagB/RpiA_transferase-like"/>
</dbReference>
<gene>
    <name evidence="3" type="primary">ydiF</name>
    <name evidence="3" type="ORF">NFRAN_1558</name>
</gene>
<reference evidence="3 4" key="1">
    <citation type="submission" date="2019-02" db="EMBL/GenBank/DDBJ databases">
        <authorList>
            <person name="Lehtovirta-Morley E L."/>
        </authorList>
    </citation>
    <scope>NUCLEOTIDE SEQUENCE [LARGE SCALE GENOMIC DNA]</scope>
    <source>
        <strain evidence="3">NFRAN1</strain>
    </source>
</reference>
<comment type="similarity">
    <text evidence="1">Belongs to the 3-oxoacid CoA-transferase family.</text>
</comment>
<dbReference type="InterPro" id="IPR004165">
    <property type="entry name" value="CoA_trans_fam_I"/>
</dbReference>
<keyword evidence="4" id="KW-1185">Reference proteome</keyword>
<dbReference type="PANTHER" id="PTHR43293:SF1">
    <property type="entry name" value="ACETATE COA-TRANSFERASE YDIF"/>
    <property type="match status" value="1"/>
</dbReference>
<dbReference type="RefSeq" id="WP_134483946.1">
    <property type="nucleotide sequence ID" value="NZ_LR216287.1"/>
</dbReference>
<proteinExistence type="inferred from homology"/>
<keyword evidence="2 3" id="KW-0808">Transferase</keyword>
<dbReference type="EC" id="2.8.3.8" evidence="3"/>
<dbReference type="Proteomes" id="UP000294299">
    <property type="component" value="Chromosome NFRAN"/>
</dbReference>
<protein>
    <submittedName>
        <fullName evidence="3">Acetate CoA-transferase YdiF</fullName>
        <ecNumber evidence="3">2.8.3.8</ecNumber>
    </submittedName>
</protein>
<dbReference type="Gene3D" id="3.40.1080.10">
    <property type="entry name" value="Glutaconate Coenzyme A-transferase"/>
    <property type="match status" value="2"/>
</dbReference>
<dbReference type="InterPro" id="IPR014388">
    <property type="entry name" value="3-oxoacid_CoA-transferase"/>
</dbReference>
<evidence type="ECO:0000256" key="2">
    <source>
        <dbReference type="ARBA" id="ARBA00022679"/>
    </source>
</evidence>
<evidence type="ECO:0000313" key="3">
    <source>
        <dbReference type="EMBL" id="VFJ13880.1"/>
    </source>
</evidence>
<evidence type="ECO:0000313" key="4">
    <source>
        <dbReference type="Proteomes" id="UP000294299"/>
    </source>
</evidence>
<dbReference type="AlphaFoldDB" id="A0A484IDZ1"/>
<dbReference type="SMART" id="SM00882">
    <property type="entry name" value="CoA_trans"/>
    <property type="match status" value="1"/>
</dbReference>
<name>A0A484IDZ1_9ARCH</name>
<dbReference type="PIRSF" id="PIRSF000858">
    <property type="entry name" value="SCOT-t"/>
    <property type="match status" value="1"/>
</dbReference>
<dbReference type="OrthoDB" id="9252at2157"/>